<dbReference type="OMA" id="DESWWLM"/>
<comment type="caution">
    <text evidence="2">The sequence shown here is derived from an EMBL/GenBank/DDBJ whole genome shotgun (WGS) entry which is preliminary data.</text>
</comment>
<dbReference type="PANTHER" id="PTHR34660">
    <property type="entry name" value="MYB-LIKE PROTEIN X"/>
    <property type="match status" value="1"/>
</dbReference>
<accession>A0A834ZK05</accession>
<organism evidence="2 3">
    <name type="scientific">Tetracentron sinense</name>
    <name type="common">Spur-leaf</name>
    <dbReference type="NCBI Taxonomy" id="13715"/>
    <lineage>
        <taxon>Eukaryota</taxon>
        <taxon>Viridiplantae</taxon>
        <taxon>Streptophyta</taxon>
        <taxon>Embryophyta</taxon>
        <taxon>Tracheophyta</taxon>
        <taxon>Spermatophyta</taxon>
        <taxon>Magnoliopsida</taxon>
        <taxon>Trochodendrales</taxon>
        <taxon>Trochodendraceae</taxon>
        <taxon>Tetracentron</taxon>
    </lineage>
</organism>
<feature type="compositionally biased region" description="Polar residues" evidence="1">
    <location>
        <begin position="111"/>
        <end position="120"/>
    </location>
</feature>
<feature type="compositionally biased region" description="Basic and acidic residues" evidence="1">
    <location>
        <begin position="30"/>
        <end position="102"/>
    </location>
</feature>
<evidence type="ECO:0000256" key="1">
    <source>
        <dbReference type="SAM" id="MobiDB-lite"/>
    </source>
</evidence>
<dbReference type="AlphaFoldDB" id="A0A834ZK05"/>
<evidence type="ECO:0000313" key="3">
    <source>
        <dbReference type="Proteomes" id="UP000655225"/>
    </source>
</evidence>
<name>A0A834ZK05_TETSI</name>
<dbReference type="EMBL" id="JABCRI010000005">
    <property type="protein sequence ID" value="KAF8406613.1"/>
    <property type="molecule type" value="Genomic_DNA"/>
</dbReference>
<reference evidence="2 3" key="1">
    <citation type="submission" date="2020-04" db="EMBL/GenBank/DDBJ databases">
        <title>Plant Genome Project.</title>
        <authorList>
            <person name="Zhang R.-G."/>
        </authorList>
    </citation>
    <scope>NUCLEOTIDE SEQUENCE [LARGE SCALE GENOMIC DNA]</scope>
    <source>
        <strain evidence="2">YNK0</strain>
        <tissue evidence="2">Leaf</tissue>
    </source>
</reference>
<feature type="region of interest" description="Disordered" evidence="1">
    <location>
        <begin position="26"/>
        <end position="139"/>
    </location>
</feature>
<dbReference type="OrthoDB" id="778084at2759"/>
<dbReference type="Proteomes" id="UP000655225">
    <property type="component" value="Unassembled WGS sequence"/>
</dbReference>
<protein>
    <submittedName>
        <fullName evidence="2">Uncharacterized protein</fullName>
    </submittedName>
</protein>
<keyword evidence="3" id="KW-1185">Reference proteome</keyword>
<evidence type="ECO:0000313" key="2">
    <source>
        <dbReference type="EMBL" id="KAF8406613.1"/>
    </source>
</evidence>
<dbReference type="PANTHER" id="PTHR34660:SF7">
    <property type="entry name" value="DNA LIGASE-LIKE PROTEIN"/>
    <property type="match status" value="1"/>
</dbReference>
<feature type="compositionally biased region" description="Polar residues" evidence="1">
    <location>
        <begin position="128"/>
        <end position="138"/>
    </location>
</feature>
<sequence>MSRCFPYPPPGYEKNGACGEALIESIKLQRGREKAKKERKEKRREKEENHCEDGETEKKKQSHENGHKEECRKVDQKERDHQKRRRDETEHLEKSGLTEERGQPVSPWSLYDSSDSTQNSNKRKRHSSPSNGSHNQGSIIRIRLPQQKHKESEVLRCIEQPCSTSRRTGIVVQEKCEIAPRPLKQQSCSTSGRIEIVAQEIAPRPQKEQACSTSGSTEIIAQPKAETVSRSSLFGNGPLQIESQVRELIENWVPPPIQVEHTDFDDQEWLFETKQHHKQGDENFKASNDGSLYGCSTLWPHACYLPQADIYALPYTVPF</sequence>
<gene>
    <name evidence="2" type="ORF">HHK36_008703</name>
</gene>
<proteinExistence type="predicted"/>